<reference evidence="10" key="1">
    <citation type="submission" date="2016-09" db="EMBL/GenBank/DDBJ databases">
        <authorList>
            <person name="Varghese N."/>
            <person name="Submissions S."/>
        </authorList>
    </citation>
    <scope>NUCLEOTIDE SEQUENCE [LARGE SCALE GENOMIC DNA]</scope>
    <source>
        <strain evidence="10">JS23</strain>
    </source>
</reference>
<dbReference type="PANTHER" id="PTHR33751:SF9">
    <property type="entry name" value="CYTOCHROME C4"/>
    <property type="match status" value="1"/>
</dbReference>
<evidence type="ECO:0000259" key="8">
    <source>
        <dbReference type="PROSITE" id="PS51007"/>
    </source>
</evidence>
<keyword evidence="2 6" id="KW-0349">Heme</keyword>
<dbReference type="STRING" id="1770053.SAMN05216551_11449"/>
<accession>A0A1H2PUR2</accession>
<evidence type="ECO:0000256" key="5">
    <source>
        <dbReference type="ARBA" id="ARBA00023004"/>
    </source>
</evidence>
<dbReference type="PANTHER" id="PTHR33751">
    <property type="entry name" value="CBB3-TYPE CYTOCHROME C OXIDASE SUBUNIT FIXP"/>
    <property type="match status" value="1"/>
</dbReference>
<dbReference type="EMBL" id="FNLO01000014">
    <property type="protein sequence ID" value="SDV50946.1"/>
    <property type="molecule type" value="Genomic_DNA"/>
</dbReference>
<dbReference type="InterPro" id="IPR036909">
    <property type="entry name" value="Cyt_c-like_dom_sf"/>
</dbReference>
<evidence type="ECO:0000256" key="2">
    <source>
        <dbReference type="ARBA" id="ARBA00022617"/>
    </source>
</evidence>
<name>A0A1H2PUR2_9BURK</name>
<evidence type="ECO:0000256" key="6">
    <source>
        <dbReference type="PROSITE-ProRule" id="PRU00433"/>
    </source>
</evidence>
<evidence type="ECO:0000256" key="3">
    <source>
        <dbReference type="ARBA" id="ARBA00022723"/>
    </source>
</evidence>
<dbReference type="RefSeq" id="WP_091912292.1">
    <property type="nucleotide sequence ID" value="NZ_FNLO01000014.1"/>
</dbReference>
<keyword evidence="5 6" id="KW-0408">Iron</keyword>
<dbReference type="AlphaFoldDB" id="A0A1H2PUR2"/>
<dbReference type="GO" id="GO:0005506">
    <property type="term" value="F:iron ion binding"/>
    <property type="evidence" value="ECO:0007669"/>
    <property type="project" value="InterPro"/>
</dbReference>
<feature type="chain" id="PRO_5017251764" evidence="7">
    <location>
        <begin position="24"/>
        <end position="118"/>
    </location>
</feature>
<keyword evidence="1" id="KW-0813">Transport</keyword>
<dbReference type="GO" id="GO:0009055">
    <property type="term" value="F:electron transfer activity"/>
    <property type="evidence" value="ECO:0007669"/>
    <property type="project" value="InterPro"/>
</dbReference>
<dbReference type="OrthoDB" id="8777614at2"/>
<proteinExistence type="predicted"/>
<keyword evidence="4" id="KW-0249">Electron transport</keyword>
<dbReference type="InterPro" id="IPR008168">
    <property type="entry name" value="Cyt_C_IC"/>
</dbReference>
<dbReference type="PROSITE" id="PS51007">
    <property type="entry name" value="CYTC"/>
    <property type="match status" value="1"/>
</dbReference>
<sequence>MNKLLAAVALAVLGSVVTAPASAANAANGREIIERSNCAACHGPGLAKPVSGEYPKLAGQYADYTYFALRAYQVGNANPLFGRDNAVMRAQVQSLSESELRDIAAYIQSLPSDLVTKK</sequence>
<dbReference type="InterPro" id="IPR050597">
    <property type="entry name" value="Cytochrome_c_Oxidase_Subunit"/>
</dbReference>
<dbReference type="GO" id="GO:0020037">
    <property type="term" value="F:heme binding"/>
    <property type="evidence" value="ECO:0007669"/>
    <property type="project" value="InterPro"/>
</dbReference>
<keyword evidence="10" id="KW-1185">Reference proteome</keyword>
<evidence type="ECO:0000256" key="4">
    <source>
        <dbReference type="ARBA" id="ARBA00022982"/>
    </source>
</evidence>
<dbReference type="Pfam" id="PF00034">
    <property type="entry name" value="Cytochrom_C"/>
    <property type="match status" value="1"/>
</dbReference>
<dbReference type="InterPro" id="IPR009056">
    <property type="entry name" value="Cyt_c-like_dom"/>
</dbReference>
<dbReference type="PRINTS" id="PR00605">
    <property type="entry name" value="CYTCHROMECIC"/>
</dbReference>
<protein>
    <submittedName>
        <fullName evidence="9">Cytochrome c553</fullName>
    </submittedName>
</protein>
<evidence type="ECO:0000256" key="1">
    <source>
        <dbReference type="ARBA" id="ARBA00022448"/>
    </source>
</evidence>
<keyword evidence="3 6" id="KW-0479">Metal-binding</keyword>
<keyword evidence="7" id="KW-0732">Signal</keyword>
<feature type="domain" description="Cytochrome c" evidence="8">
    <location>
        <begin position="24"/>
        <end position="111"/>
    </location>
</feature>
<organism evidence="9 10">
    <name type="scientific">Chitinasiproducens palmae</name>
    <dbReference type="NCBI Taxonomy" id="1770053"/>
    <lineage>
        <taxon>Bacteria</taxon>
        <taxon>Pseudomonadati</taxon>
        <taxon>Pseudomonadota</taxon>
        <taxon>Betaproteobacteria</taxon>
        <taxon>Burkholderiales</taxon>
        <taxon>Burkholderiaceae</taxon>
        <taxon>Chitinasiproducens</taxon>
    </lineage>
</organism>
<dbReference type="Proteomes" id="UP000243719">
    <property type="component" value="Unassembled WGS sequence"/>
</dbReference>
<dbReference type="Gene3D" id="1.10.760.10">
    <property type="entry name" value="Cytochrome c-like domain"/>
    <property type="match status" value="1"/>
</dbReference>
<evidence type="ECO:0000313" key="10">
    <source>
        <dbReference type="Proteomes" id="UP000243719"/>
    </source>
</evidence>
<gene>
    <name evidence="9" type="ORF">SAMN05216551_11449</name>
</gene>
<evidence type="ECO:0000313" key="9">
    <source>
        <dbReference type="EMBL" id="SDV50946.1"/>
    </source>
</evidence>
<evidence type="ECO:0000256" key="7">
    <source>
        <dbReference type="SAM" id="SignalP"/>
    </source>
</evidence>
<dbReference type="SUPFAM" id="SSF46626">
    <property type="entry name" value="Cytochrome c"/>
    <property type="match status" value="1"/>
</dbReference>
<feature type="signal peptide" evidence="7">
    <location>
        <begin position="1"/>
        <end position="23"/>
    </location>
</feature>